<comment type="catalytic activity">
    <reaction evidence="7">
        <text>ATP + H2O = ADP + phosphate + H(+)</text>
        <dbReference type="Rhea" id="RHEA:13065"/>
        <dbReference type="ChEBI" id="CHEBI:15377"/>
        <dbReference type="ChEBI" id="CHEBI:15378"/>
        <dbReference type="ChEBI" id="CHEBI:30616"/>
        <dbReference type="ChEBI" id="CHEBI:43474"/>
        <dbReference type="ChEBI" id="CHEBI:456216"/>
        <dbReference type="EC" id="3.6.4.13"/>
    </reaction>
</comment>
<evidence type="ECO:0000256" key="4">
    <source>
        <dbReference type="ARBA" id="ARBA00022840"/>
    </source>
</evidence>
<dbReference type="GO" id="GO:0003724">
    <property type="term" value="F:RNA helicase activity"/>
    <property type="evidence" value="ECO:0007669"/>
    <property type="project" value="UniProtKB-EC"/>
</dbReference>
<feature type="region of interest" description="Disordered" evidence="8">
    <location>
        <begin position="487"/>
        <end position="605"/>
    </location>
</feature>
<comment type="similarity">
    <text evidence="6">Belongs to the DEAD box helicase family.</text>
</comment>
<proteinExistence type="inferred from homology"/>
<feature type="compositionally biased region" description="Gly residues" evidence="8">
    <location>
        <begin position="535"/>
        <end position="563"/>
    </location>
</feature>
<keyword evidence="4 6" id="KW-0067">ATP-binding</keyword>
<dbReference type="EC" id="3.6.4.13" evidence="7"/>
<evidence type="ECO:0000256" key="8">
    <source>
        <dbReference type="SAM" id="MobiDB-lite"/>
    </source>
</evidence>
<keyword evidence="2 6" id="KW-0378">Hydrolase</keyword>
<protein>
    <recommendedName>
        <fullName evidence="7">ATP-dependent RNA helicase</fullName>
        <ecNumber evidence="7">3.6.4.13</ecNumber>
    </recommendedName>
</protein>
<dbReference type="PANTHER" id="PTHR24031">
    <property type="entry name" value="RNA HELICASE"/>
    <property type="match status" value="1"/>
</dbReference>
<sequence length="605" mass="65437">MASIPSDRVPFTKMSGRLMPQLLKGVESMGLTHMSPVQEKVLQLSDLSQDCLVQAKTGTGKTIAFLLPALQNLMSAKDLDRSKVGLLVMAPTRELAQQIAEECDKLTSQFSPKIQCHIAVGGSKRATHMSSFMSGKPTVLVATPGRLIDYLSEAGPREKLSKIRCLVLDEADRMLDAGFSNDIQKILKQIPSKQDAKWQGMCFSATMPQEIHKFLHLVLDKKHAHITTIDPNEVPTVEAIPQTVIPVESIDDVLPTLHSVVSCETSDNKDLKAIVFSPTARHAGLLYHLFGSTGRAAPPKLPVFQMHSRMSQAQRTRTVEEFKATDRGIMFASDVVGRGMDFPDIGLVIQVGGPAEKEQYVHRVGRTGRAGKLDGRATMILTPEEMYFVQECPEFPIKNIGKYSHPNASKWPSANIIEDALARVPEQTRVQAYSAYLGFTKTLMKRYRLTLETVVEKANEFAASLGFDEPPPLPQSTVSKMGLKGVPGLVIEGKGPVRSHAPTGRTGGGRGPQGRKPDPRTKNAPAQRQGQSFSRGGGQNSSRGGGQNSSRGGGQNSSRGGGQSAPAGPSSKPRVPRESLGTSAAEEPMRKKPRRVAGGGAGDEW</sequence>
<evidence type="ECO:0000313" key="11">
    <source>
        <dbReference type="EMBL" id="KAK4458702.1"/>
    </source>
</evidence>
<comment type="caution">
    <text evidence="11">The sequence shown here is derived from an EMBL/GenBank/DDBJ whole genome shotgun (WGS) entry which is preliminary data.</text>
</comment>
<dbReference type="Proteomes" id="UP001321749">
    <property type="component" value="Unassembled WGS sequence"/>
</dbReference>
<dbReference type="CDD" id="cd18787">
    <property type="entry name" value="SF2_C_DEAD"/>
    <property type="match status" value="1"/>
</dbReference>
<reference evidence="11" key="2">
    <citation type="submission" date="2023-06" db="EMBL/GenBank/DDBJ databases">
        <authorList>
            <consortium name="Lawrence Berkeley National Laboratory"/>
            <person name="Mondo S.J."/>
            <person name="Hensen N."/>
            <person name="Bonometti L."/>
            <person name="Westerberg I."/>
            <person name="Brannstrom I.O."/>
            <person name="Guillou S."/>
            <person name="Cros-Aarteil S."/>
            <person name="Calhoun S."/>
            <person name="Haridas S."/>
            <person name="Kuo A."/>
            <person name="Pangilinan J."/>
            <person name="Riley R."/>
            <person name="Labutti K."/>
            <person name="Andreopoulos B."/>
            <person name="Lipzen A."/>
            <person name="Chen C."/>
            <person name="Yanf M."/>
            <person name="Daum C."/>
            <person name="Ng V."/>
            <person name="Clum A."/>
            <person name="Steindorff A."/>
            <person name="Ohm R."/>
            <person name="Martin F."/>
            <person name="Silar P."/>
            <person name="Natvig D."/>
            <person name="Lalanne C."/>
            <person name="Gautier V."/>
            <person name="Ament-Velasquez S.L."/>
            <person name="Kruys A."/>
            <person name="Hutchinson M.I."/>
            <person name="Powell A.J."/>
            <person name="Barry K."/>
            <person name="Miller A.N."/>
            <person name="Grigoriev I.V."/>
            <person name="Debuchy R."/>
            <person name="Gladieux P."/>
            <person name="Thoren M.H."/>
            <person name="Johannesson H."/>
        </authorList>
    </citation>
    <scope>NUCLEOTIDE SEQUENCE</scope>
    <source>
        <strain evidence="11">PSN324</strain>
    </source>
</reference>
<keyword evidence="1 6" id="KW-0547">Nucleotide-binding</keyword>
<dbReference type="Gene3D" id="3.40.50.300">
    <property type="entry name" value="P-loop containing nucleotide triphosphate hydrolases"/>
    <property type="match status" value="2"/>
</dbReference>
<gene>
    <name evidence="11" type="ORF">QBC42DRAFT_185283</name>
</gene>
<dbReference type="PROSITE" id="PS51192">
    <property type="entry name" value="HELICASE_ATP_BIND_1"/>
    <property type="match status" value="1"/>
</dbReference>
<feature type="domain" description="Helicase ATP-binding" evidence="9">
    <location>
        <begin position="42"/>
        <end position="225"/>
    </location>
</feature>
<evidence type="ECO:0000256" key="1">
    <source>
        <dbReference type="ARBA" id="ARBA00022741"/>
    </source>
</evidence>
<dbReference type="Pfam" id="PF00270">
    <property type="entry name" value="DEAD"/>
    <property type="match status" value="1"/>
</dbReference>
<evidence type="ECO:0000256" key="2">
    <source>
        <dbReference type="ARBA" id="ARBA00022801"/>
    </source>
</evidence>
<dbReference type="SMART" id="SM00490">
    <property type="entry name" value="HELICc"/>
    <property type="match status" value="1"/>
</dbReference>
<dbReference type="PROSITE" id="PS00039">
    <property type="entry name" value="DEAD_ATP_HELICASE"/>
    <property type="match status" value="1"/>
</dbReference>
<dbReference type="GO" id="GO:0016787">
    <property type="term" value="F:hydrolase activity"/>
    <property type="evidence" value="ECO:0007669"/>
    <property type="project" value="UniProtKB-KW"/>
</dbReference>
<dbReference type="GO" id="GO:0003723">
    <property type="term" value="F:RNA binding"/>
    <property type="evidence" value="ECO:0007669"/>
    <property type="project" value="UniProtKB-UniRule"/>
</dbReference>
<evidence type="ECO:0000259" key="9">
    <source>
        <dbReference type="PROSITE" id="PS51192"/>
    </source>
</evidence>
<dbReference type="AlphaFoldDB" id="A0AAV9HD21"/>
<keyword evidence="12" id="KW-1185">Reference proteome</keyword>
<name>A0AAV9HD21_9PEZI</name>
<comment type="domain">
    <text evidence="7">The Q motif is unique to and characteristic of the DEAD box family of RNA helicases and controls ATP binding and hydrolysis.</text>
</comment>
<comment type="function">
    <text evidence="7">RNA helicase.</text>
</comment>
<dbReference type="EMBL" id="MU865059">
    <property type="protein sequence ID" value="KAK4458702.1"/>
    <property type="molecule type" value="Genomic_DNA"/>
</dbReference>
<evidence type="ECO:0000259" key="10">
    <source>
        <dbReference type="PROSITE" id="PS51194"/>
    </source>
</evidence>
<dbReference type="InterPro" id="IPR027417">
    <property type="entry name" value="P-loop_NTPase"/>
</dbReference>
<evidence type="ECO:0000256" key="6">
    <source>
        <dbReference type="RuleBase" id="RU000492"/>
    </source>
</evidence>
<dbReference type="InterPro" id="IPR011545">
    <property type="entry name" value="DEAD/DEAH_box_helicase_dom"/>
</dbReference>
<evidence type="ECO:0000313" key="12">
    <source>
        <dbReference type="Proteomes" id="UP001321749"/>
    </source>
</evidence>
<dbReference type="InterPro" id="IPR000629">
    <property type="entry name" value="RNA-helicase_DEAD-box_CS"/>
</dbReference>
<dbReference type="Pfam" id="PF00271">
    <property type="entry name" value="Helicase_C"/>
    <property type="match status" value="1"/>
</dbReference>
<feature type="domain" description="Helicase C-terminal" evidence="10">
    <location>
        <begin position="249"/>
        <end position="413"/>
    </location>
</feature>
<dbReference type="SMART" id="SM00487">
    <property type="entry name" value="DEXDc"/>
    <property type="match status" value="1"/>
</dbReference>
<dbReference type="InterPro" id="IPR014001">
    <property type="entry name" value="Helicase_ATP-bd"/>
</dbReference>
<dbReference type="SUPFAM" id="SSF52540">
    <property type="entry name" value="P-loop containing nucleoside triphosphate hydrolases"/>
    <property type="match status" value="1"/>
</dbReference>
<dbReference type="InterPro" id="IPR001650">
    <property type="entry name" value="Helicase_C-like"/>
</dbReference>
<dbReference type="PROSITE" id="PS51194">
    <property type="entry name" value="HELICASE_CTER"/>
    <property type="match status" value="1"/>
</dbReference>
<reference evidence="11" key="1">
    <citation type="journal article" date="2023" name="Mol. Phylogenet. Evol.">
        <title>Genome-scale phylogeny and comparative genomics of the fungal order Sordariales.</title>
        <authorList>
            <person name="Hensen N."/>
            <person name="Bonometti L."/>
            <person name="Westerberg I."/>
            <person name="Brannstrom I.O."/>
            <person name="Guillou S."/>
            <person name="Cros-Aarteil S."/>
            <person name="Calhoun S."/>
            <person name="Haridas S."/>
            <person name="Kuo A."/>
            <person name="Mondo S."/>
            <person name="Pangilinan J."/>
            <person name="Riley R."/>
            <person name="LaButti K."/>
            <person name="Andreopoulos B."/>
            <person name="Lipzen A."/>
            <person name="Chen C."/>
            <person name="Yan M."/>
            <person name="Daum C."/>
            <person name="Ng V."/>
            <person name="Clum A."/>
            <person name="Steindorff A."/>
            <person name="Ohm R.A."/>
            <person name="Martin F."/>
            <person name="Silar P."/>
            <person name="Natvig D.O."/>
            <person name="Lalanne C."/>
            <person name="Gautier V."/>
            <person name="Ament-Velasquez S.L."/>
            <person name="Kruys A."/>
            <person name="Hutchinson M.I."/>
            <person name="Powell A.J."/>
            <person name="Barry K."/>
            <person name="Miller A.N."/>
            <person name="Grigoriev I.V."/>
            <person name="Debuchy R."/>
            <person name="Gladieux P."/>
            <person name="Hiltunen Thoren M."/>
            <person name="Johannesson H."/>
        </authorList>
    </citation>
    <scope>NUCLEOTIDE SEQUENCE</scope>
    <source>
        <strain evidence="11">PSN324</strain>
    </source>
</reference>
<keyword evidence="3 6" id="KW-0347">Helicase</keyword>
<dbReference type="GO" id="GO:0005524">
    <property type="term" value="F:ATP binding"/>
    <property type="evidence" value="ECO:0007669"/>
    <property type="project" value="UniProtKB-UniRule"/>
</dbReference>
<evidence type="ECO:0000256" key="7">
    <source>
        <dbReference type="RuleBase" id="RU365068"/>
    </source>
</evidence>
<accession>A0AAV9HD21</accession>
<keyword evidence="5 7" id="KW-0694">RNA-binding</keyword>
<evidence type="ECO:0000256" key="3">
    <source>
        <dbReference type="ARBA" id="ARBA00022806"/>
    </source>
</evidence>
<organism evidence="11 12">
    <name type="scientific">Cladorrhinum samala</name>
    <dbReference type="NCBI Taxonomy" id="585594"/>
    <lineage>
        <taxon>Eukaryota</taxon>
        <taxon>Fungi</taxon>
        <taxon>Dikarya</taxon>
        <taxon>Ascomycota</taxon>
        <taxon>Pezizomycotina</taxon>
        <taxon>Sordariomycetes</taxon>
        <taxon>Sordariomycetidae</taxon>
        <taxon>Sordariales</taxon>
        <taxon>Podosporaceae</taxon>
        <taxon>Cladorrhinum</taxon>
    </lineage>
</organism>
<evidence type="ECO:0000256" key="5">
    <source>
        <dbReference type="ARBA" id="ARBA00022884"/>
    </source>
</evidence>